<dbReference type="Pfam" id="PF10545">
    <property type="entry name" value="MADF_DNA_bdg"/>
    <property type="match status" value="1"/>
</dbReference>
<gene>
    <name evidence="3" type="ORF">ElyMa_003394500</name>
</gene>
<feature type="domain" description="MADF" evidence="2">
    <location>
        <begin position="15"/>
        <end position="53"/>
    </location>
</feature>
<comment type="caution">
    <text evidence="3">The sequence shown here is derived from an EMBL/GenBank/DDBJ whole genome shotgun (WGS) entry which is preliminary data.</text>
</comment>
<organism evidence="3 4">
    <name type="scientific">Elysia marginata</name>
    <dbReference type="NCBI Taxonomy" id="1093978"/>
    <lineage>
        <taxon>Eukaryota</taxon>
        <taxon>Metazoa</taxon>
        <taxon>Spiralia</taxon>
        <taxon>Lophotrochozoa</taxon>
        <taxon>Mollusca</taxon>
        <taxon>Gastropoda</taxon>
        <taxon>Heterobranchia</taxon>
        <taxon>Euthyneura</taxon>
        <taxon>Panpulmonata</taxon>
        <taxon>Sacoglossa</taxon>
        <taxon>Placobranchoidea</taxon>
        <taxon>Plakobranchidae</taxon>
        <taxon>Elysia</taxon>
    </lineage>
</organism>
<evidence type="ECO:0000256" key="1">
    <source>
        <dbReference type="SAM" id="MobiDB-lite"/>
    </source>
</evidence>
<dbReference type="AlphaFoldDB" id="A0AAV4JNZ9"/>
<name>A0AAV4JNZ9_9GAST</name>
<accession>A0AAV4JNZ9</accession>
<sequence>MSTPCLSDRIFTEKLILEVQKHPILYNPREAGYKDRFKSDAHWQAVASCMGSSAAPTVTAPLPATPRPGVGLSNKRKRGEDRPNSSNCQFQETAARFLEAKMEGKTDSQNKDLESLRGLLPHMAVLSPRRKRTSLRHIYNLVFDMVEEEETENMSVVYL</sequence>
<dbReference type="Proteomes" id="UP000762676">
    <property type="component" value="Unassembled WGS sequence"/>
</dbReference>
<dbReference type="InterPro" id="IPR006578">
    <property type="entry name" value="MADF-dom"/>
</dbReference>
<evidence type="ECO:0000313" key="4">
    <source>
        <dbReference type="Proteomes" id="UP000762676"/>
    </source>
</evidence>
<dbReference type="EMBL" id="BMAT01006996">
    <property type="protein sequence ID" value="GFS23653.1"/>
    <property type="molecule type" value="Genomic_DNA"/>
</dbReference>
<evidence type="ECO:0000259" key="2">
    <source>
        <dbReference type="Pfam" id="PF10545"/>
    </source>
</evidence>
<protein>
    <recommendedName>
        <fullName evidence="2">MADF domain-containing protein</fullName>
    </recommendedName>
</protein>
<proteinExistence type="predicted"/>
<evidence type="ECO:0000313" key="3">
    <source>
        <dbReference type="EMBL" id="GFS23653.1"/>
    </source>
</evidence>
<reference evidence="3 4" key="1">
    <citation type="journal article" date="2021" name="Elife">
        <title>Chloroplast acquisition without the gene transfer in kleptoplastic sea slugs, Plakobranchus ocellatus.</title>
        <authorList>
            <person name="Maeda T."/>
            <person name="Takahashi S."/>
            <person name="Yoshida T."/>
            <person name="Shimamura S."/>
            <person name="Takaki Y."/>
            <person name="Nagai Y."/>
            <person name="Toyoda A."/>
            <person name="Suzuki Y."/>
            <person name="Arimoto A."/>
            <person name="Ishii H."/>
            <person name="Satoh N."/>
            <person name="Nishiyama T."/>
            <person name="Hasebe M."/>
            <person name="Maruyama T."/>
            <person name="Minagawa J."/>
            <person name="Obokata J."/>
            <person name="Shigenobu S."/>
        </authorList>
    </citation>
    <scope>NUCLEOTIDE SEQUENCE [LARGE SCALE GENOMIC DNA]</scope>
</reference>
<keyword evidence="4" id="KW-1185">Reference proteome</keyword>
<feature type="region of interest" description="Disordered" evidence="1">
    <location>
        <begin position="54"/>
        <end position="90"/>
    </location>
</feature>